<name>A0A1F5FJD8_9BACT</name>
<feature type="transmembrane region" description="Helical" evidence="5">
    <location>
        <begin position="9"/>
        <end position="37"/>
    </location>
</feature>
<evidence type="ECO:0000313" key="6">
    <source>
        <dbReference type="EMBL" id="OGD79768.1"/>
    </source>
</evidence>
<dbReference type="Proteomes" id="UP000177187">
    <property type="component" value="Unassembled WGS sequence"/>
</dbReference>
<feature type="transmembrane region" description="Helical" evidence="5">
    <location>
        <begin position="251"/>
        <end position="269"/>
    </location>
</feature>
<reference evidence="6 7" key="1">
    <citation type="journal article" date="2016" name="Nat. Commun.">
        <title>Thousands of microbial genomes shed light on interconnected biogeochemical processes in an aquifer system.</title>
        <authorList>
            <person name="Anantharaman K."/>
            <person name="Brown C.T."/>
            <person name="Hug L.A."/>
            <person name="Sharon I."/>
            <person name="Castelle C.J."/>
            <person name="Probst A.J."/>
            <person name="Thomas B.C."/>
            <person name="Singh A."/>
            <person name="Wilkins M.J."/>
            <person name="Karaoz U."/>
            <person name="Brodie E.L."/>
            <person name="Williams K.H."/>
            <person name="Hubbard S.S."/>
            <person name="Banfield J.F."/>
        </authorList>
    </citation>
    <scope>NUCLEOTIDE SEQUENCE [LARGE SCALE GENOMIC DNA]</scope>
</reference>
<sequence length="967" mass="108729">MNWLSRKTILIVIAVIVGLVIIMAALSGFFVDIFWYTSEGFSDVFWTRIWAAVGFGLIVFGLYVIVVGTSLLLAWLFSRQKPHVVAEEAVMLPSFGEKLRKWGVWLFVAVGGAFAIINGISAGGEWQVFQRFLHATSFGLVDPVFGNDVSFYVFRLPFYRMLYDHLFGALLLSTVLIVVWYVFRRMIWLESWKLRTNTLVKGHVLAMIGGMFALKAWGYYLDKFDILFTDHGKFYGAGYAEVNASLPMYNVLFWLTLAFGVAVLVLTWLKSNNFKMLLIIVASFIVLPLVLLYAVPWAVQTLEVNPNELLVEEPYIGHNIEMTQAAYGLDRITPRAFGESGEVLAVSQGLDEPGEVLAERVQAGSIGGASFTPEEVEGAGVGPLLTRADIEENRPTIDNIRIWDWHYLRPVYNQIQSFKDYYEFGEDIDIDRYTLDGRQTTVTLSLRELNLDGLPPQADTWQNRHLVYTHGYGAVSNPVNLKNPSGQPIFYLKDIPLENRMEVALDRPQIYFGEGNMDYSFAPASEPIEIDYPVGNTNQLTSYDASLGGGIPVGGFWRRLAIAIHLGSLDVLLSDYITSETRLLIRRNILERVDEVAPYLYADTDPYPVLTNGGIYWIVDCYTITSRFPYSQPMLDNGGNYIRNSVKVVVDAYTGHMDFYIVGEDPLIETWSKVFPGMYKDFSEMPEDIRAHLRYPNALFAIQSLVFATYHMSDPQDFYKRSDRWEIPGQSPNGELFSAYYMTMRLPGEAHEEFIVVTPFVPEGKKIMVGWMCARCDPGVYGEMILYTFPRTATIYGPEQIDALINQNPEFSKERTLLGSEGSQVGLGRIVIIPIENSLMYVEPVYIQAEADAIPELKYVLVAYGNQIAMSDTLDGALDKLFGPATPPAEGPVVVEEGVEAAVETVETGPVTAIDLGGLRDLALEFDTAWKDYNDARAVRNWEAFGRAEKRIETLLDRLDELAGGIR</sequence>
<evidence type="ECO:0000256" key="4">
    <source>
        <dbReference type="ARBA" id="ARBA00023136"/>
    </source>
</evidence>
<comment type="subcellular location">
    <subcellularLocation>
        <location evidence="5">Cell membrane</location>
        <topology evidence="5">Multi-pass membrane protein</topology>
    </subcellularLocation>
</comment>
<dbReference type="InterPro" id="IPR005372">
    <property type="entry name" value="UPF0182"/>
</dbReference>
<dbReference type="EMBL" id="MFAF01000001">
    <property type="protein sequence ID" value="OGD79768.1"/>
    <property type="molecule type" value="Genomic_DNA"/>
</dbReference>
<evidence type="ECO:0000256" key="5">
    <source>
        <dbReference type="HAMAP-Rule" id="MF_01600"/>
    </source>
</evidence>
<keyword evidence="2 5" id="KW-0812">Transmembrane</keyword>
<accession>A0A1F5FJD8</accession>
<feature type="transmembrane region" description="Helical" evidence="5">
    <location>
        <begin position="204"/>
        <end position="221"/>
    </location>
</feature>
<dbReference type="HAMAP" id="MF_01600">
    <property type="entry name" value="UPF0182"/>
    <property type="match status" value="1"/>
</dbReference>
<dbReference type="GO" id="GO:0005576">
    <property type="term" value="C:extracellular region"/>
    <property type="evidence" value="ECO:0007669"/>
    <property type="project" value="TreeGrafter"/>
</dbReference>
<feature type="transmembrane region" description="Helical" evidence="5">
    <location>
        <begin position="102"/>
        <end position="123"/>
    </location>
</feature>
<proteinExistence type="inferred from homology"/>
<feature type="transmembrane region" description="Helical" evidence="5">
    <location>
        <begin position="165"/>
        <end position="183"/>
    </location>
</feature>
<comment type="caution">
    <text evidence="6">The sequence shown here is derived from an EMBL/GenBank/DDBJ whole genome shotgun (WGS) entry which is preliminary data.</text>
</comment>
<gene>
    <name evidence="6" type="ORF">A2Y64_00290</name>
</gene>
<keyword evidence="1 5" id="KW-1003">Cell membrane</keyword>
<evidence type="ECO:0000256" key="2">
    <source>
        <dbReference type="ARBA" id="ARBA00022692"/>
    </source>
</evidence>
<keyword evidence="4 5" id="KW-0472">Membrane</keyword>
<dbReference type="PANTHER" id="PTHR39344:SF1">
    <property type="entry name" value="UPF0182 PROTEIN SLL1060"/>
    <property type="match status" value="1"/>
</dbReference>
<dbReference type="GO" id="GO:0005886">
    <property type="term" value="C:plasma membrane"/>
    <property type="evidence" value="ECO:0007669"/>
    <property type="project" value="UniProtKB-SubCell"/>
</dbReference>
<organism evidence="6 7">
    <name type="scientific">Candidatus Coatesbacteria bacterium RBG_13_66_14</name>
    <dbReference type="NCBI Taxonomy" id="1817816"/>
    <lineage>
        <taxon>Bacteria</taxon>
        <taxon>Candidatus Coatesiibacteriota</taxon>
    </lineage>
</organism>
<keyword evidence="3 5" id="KW-1133">Transmembrane helix</keyword>
<dbReference type="PANTHER" id="PTHR39344">
    <property type="entry name" value="UPF0182 PROTEIN SLL1060"/>
    <property type="match status" value="1"/>
</dbReference>
<evidence type="ECO:0000256" key="1">
    <source>
        <dbReference type="ARBA" id="ARBA00022475"/>
    </source>
</evidence>
<comment type="similarity">
    <text evidence="5">Belongs to the UPF0182 family.</text>
</comment>
<dbReference type="Pfam" id="PF03699">
    <property type="entry name" value="UPF0182"/>
    <property type="match status" value="2"/>
</dbReference>
<evidence type="ECO:0000313" key="7">
    <source>
        <dbReference type="Proteomes" id="UP000177187"/>
    </source>
</evidence>
<feature type="transmembrane region" description="Helical" evidence="5">
    <location>
        <begin position="276"/>
        <end position="299"/>
    </location>
</feature>
<feature type="transmembrane region" description="Helical" evidence="5">
    <location>
        <begin position="49"/>
        <end position="77"/>
    </location>
</feature>
<dbReference type="AlphaFoldDB" id="A0A1F5FJD8"/>
<protein>
    <recommendedName>
        <fullName evidence="5">UPF0182 protein A2Y64_00290</fullName>
    </recommendedName>
</protein>
<evidence type="ECO:0000256" key="3">
    <source>
        <dbReference type="ARBA" id="ARBA00022989"/>
    </source>
</evidence>